<dbReference type="SMART" id="SM01217">
    <property type="entry name" value="Fn3_like"/>
    <property type="match status" value="1"/>
</dbReference>
<dbReference type="RefSeq" id="WP_121098960.1">
    <property type="nucleotide sequence ID" value="NZ_RBII01000001.1"/>
</dbReference>
<dbReference type="GO" id="GO:0005975">
    <property type="term" value="P:carbohydrate metabolic process"/>
    <property type="evidence" value="ECO:0007669"/>
    <property type="project" value="InterPro"/>
</dbReference>
<evidence type="ECO:0000256" key="4">
    <source>
        <dbReference type="ARBA" id="ARBA00032194"/>
    </source>
</evidence>
<dbReference type="InterPro" id="IPR002772">
    <property type="entry name" value="Glyco_hydro_3_C"/>
</dbReference>
<name>A0A420WJH9_9PROT</name>
<dbReference type="AlphaFoldDB" id="A0A420WJH9"/>
<accession>A0A420WJH9</accession>
<protein>
    <recommendedName>
        <fullName evidence="5">Beta-D-glucoside glucohydrolase</fullName>
    </recommendedName>
    <alternativeName>
        <fullName evidence="3">Cellobiase</fullName>
    </alternativeName>
    <alternativeName>
        <fullName evidence="4">Gentiobiase</fullName>
    </alternativeName>
</protein>
<proteinExistence type="inferred from homology"/>
<evidence type="ECO:0000256" key="3">
    <source>
        <dbReference type="ARBA" id="ARBA00031448"/>
    </source>
</evidence>
<gene>
    <name evidence="8" type="ORF">DES40_0469</name>
</gene>
<dbReference type="Gene3D" id="3.40.50.1700">
    <property type="entry name" value="Glycoside hydrolase family 3 C-terminal domain"/>
    <property type="match status" value="1"/>
</dbReference>
<evidence type="ECO:0000256" key="2">
    <source>
        <dbReference type="ARBA" id="ARBA00022801"/>
    </source>
</evidence>
<dbReference type="Pfam" id="PF00933">
    <property type="entry name" value="Glyco_hydro_3"/>
    <property type="match status" value="1"/>
</dbReference>
<dbReference type="InterPro" id="IPR036881">
    <property type="entry name" value="Glyco_hydro_3_C_sf"/>
</dbReference>
<dbReference type="SUPFAM" id="SSF52279">
    <property type="entry name" value="Beta-D-glucan exohydrolase, C-terminal domain"/>
    <property type="match status" value="1"/>
</dbReference>
<keyword evidence="2" id="KW-0378">Hydrolase</keyword>
<dbReference type="PANTHER" id="PTHR42715">
    <property type="entry name" value="BETA-GLUCOSIDASE"/>
    <property type="match status" value="1"/>
</dbReference>
<feature type="signal peptide" evidence="6">
    <location>
        <begin position="1"/>
        <end position="19"/>
    </location>
</feature>
<dbReference type="SUPFAM" id="SSF51445">
    <property type="entry name" value="(Trans)glycosidases"/>
    <property type="match status" value="1"/>
</dbReference>
<sequence length="796" mass="87063">MTLPYKFLTSLAVVLQLSACNNGDAPNTTPKTITSSSYDRVESLMADMTLDEKLAQVSCVWFGKADIYDEDGNFDPIKMKEKFPHGIGCYARPQDTIGMEGPSDEPRDVNDSTVVRRMSARTPADTVDLVNTIQKWMLEETRLGIPTLFHEEGLHGFQGRYATAFPQSIALAATFDTELAEDIYSVTAREIRARGVHHVLSPVVDVALDPRWGRIEETFGEDPFLVSRMGVAAVKGFQGDGFPIGDEKVLTTLKHMTGHGQPESGMNVGPAQISERVLREIFFPPFEAAINEGNAATVMASYNEIDGIPSHANDWLLNDVLRGEWGFDGAVVADYFAISELQVRHGIVNTVPEAGALALKSGVDMELPDGTAFPQLKAMIENGEYDIKYLDQAVRRILELKERGNLYETPYADPAYADSITGNNEARQLALKAAQRAPVLLKNDDKLLPLNIEDYKRIAVIGPNSDITVLGGYSDEPRQTISILDGIKEQVGDRAEIVHAKGVELTQNRSWWDDEVELESVDKNMARIYQAVATAKTADLIILAIGGDESTSREAWSETHMGDRNDITLIGQQKELIEALAETGVPIATVVISGRPLSLENVEDKLPSILYAWILGQETGTAVADILFGEVNPGGKMPVTVPRNVGQIPSFYNHKPTARRGYAFGDASPLYPFGFGLSYTTFDISEPILSTSIMGVEDATSVSVNVTNTGDVAGDEVVQLYIRDKVSSVTRPVKELKGFKRVSLAPGESKTVSLSIDKSALHFFNRSMERVVEAGEFEIMVGNSSDNVKSTTLTVE</sequence>
<dbReference type="FunCoup" id="A0A420WJH9">
    <property type="interactions" value="125"/>
</dbReference>
<dbReference type="Gene3D" id="2.60.40.10">
    <property type="entry name" value="Immunoglobulins"/>
    <property type="match status" value="1"/>
</dbReference>
<evidence type="ECO:0000256" key="5">
    <source>
        <dbReference type="ARBA" id="ARBA00032594"/>
    </source>
</evidence>
<dbReference type="InParanoid" id="A0A420WJH9"/>
<organism evidence="8 9">
    <name type="scientific">Litorimonas taeanensis</name>
    <dbReference type="NCBI Taxonomy" id="568099"/>
    <lineage>
        <taxon>Bacteria</taxon>
        <taxon>Pseudomonadati</taxon>
        <taxon>Pseudomonadota</taxon>
        <taxon>Alphaproteobacteria</taxon>
        <taxon>Maricaulales</taxon>
        <taxon>Robiginitomaculaceae</taxon>
    </lineage>
</organism>
<dbReference type="Pfam" id="PF01915">
    <property type="entry name" value="Glyco_hydro_3_C"/>
    <property type="match status" value="1"/>
</dbReference>
<comment type="caution">
    <text evidence="8">The sequence shown here is derived from an EMBL/GenBank/DDBJ whole genome shotgun (WGS) entry which is preliminary data.</text>
</comment>
<evidence type="ECO:0000313" key="9">
    <source>
        <dbReference type="Proteomes" id="UP000282211"/>
    </source>
</evidence>
<evidence type="ECO:0000256" key="1">
    <source>
        <dbReference type="ARBA" id="ARBA00005336"/>
    </source>
</evidence>
<evidence type="ECO:0000313" key="8">
    <source>
        <dbReference type="EMBL" id="RKQ71158.1"/>
    </source>
</evidence>
<evidence type="ECO:0000256" key="6">
    <source>
        <dbReference type="SAM" id="SignalP"/>
    </source>
</evidence>
<keyword evidence="9" id="KW-1185">Reference proteome</keyword>
<dbReference type="InterPro" id="IPR013783">
    <property type="entry name" value="Ig-like_fold"/>
</dbReference>
<dbReference type="Proteomes" id="UP000282211">
    <property type="component" value="Unassembled WGS sequence"/>
</dbReference>
<feature type="domain" description="Fibronectin type III-like" evidence="7">
    <location>
        <begin position="716"/>
        <end position="785"/>
    </location>
</feature>
<dbReference type="InterPro" id="IPR001764">
    <property type="entry name" value="Glyco_hydro_3_N"/>
</dbReference>
<reference evidence="8 9" key="1">
    <citation type="submission" date="2018-10" db="EMBL/GenBank/DDBJ databases">
        <title>Genomic Encyclopedia of Type Strains, Phase IV (KMG-IV): sequencing the most valuable type-strain genomes for metagenomic binning, comparative biology and taxonomic classification.</title>
        <authorList>
            <person name="Goeker M."/>
        </authorList>
    </citation>
    <scope>NUCLEOTIDE SEQUENCE [LARGE SCALE GENOMIC DNA]</scope>
    <source>
        <strain evidence="8 9">DSM 22008</strain>
    </source>
</reference>
<evidence type="ECO:0000259" key="7">
    <source>
        <dbReference type="SMART" id="SM01217"/>
    </source>
</evidence>
<dbReference type="InterPro" id="IPR036962">
    <property type="entry name" value="Glyco_hydro_3_N_sf"/>
</dbReference>
<comment type="similarity">
    <text evidence="1">Belongs to the glycosyl hydrolase 3 family.</text>
</comment>
<dbReference type="Pfam" id="PF14310">
    <property type="entry name" value="Fn3-like"/>
    <property type="match status" value="1"/>
</dbReference>
<dbReference type="PANTHER" id="PTHR42715:SF10">
    <property type="entry name" value="BETA-GLUCOSIDASE"/>
    <property type="match status" value="1"/>
</dbReference>
<dbReference type="GO" id="GO:0008422">
    <property type="term" value="F:beta-glucosidase activity"/>
    <property type="evidence" value="ECO:0007669"/>
    <property type="project" value="UniProtKB-ARBA"/>
</dbReference>
<dbReference type="InterPro" id="IPR017853">
    <property type="entry name" value="GH"/>
</dbReference>
<dbReference type="Gene3D" id="3.20.20.300">
    <property type="entry name" value="Glycoside hydrolase, family 3, N-terminal domain"/>
    <property type="match status" value="1"/>
</dbReference>
<dbReference type="InterPro" id="IPR050288">
    <property type="entry name" value="Cellulose_deg_GH3"/>
</dbReference>
<dbReference type="OrthoDB" id="9781691at2"/>
<keyword evidence="6" id="KW-0732">Signal</keyword>
<dbReference type="PRINTS" id="PR00133">
    <property type="entry name" value="GLHYDRLASE3"/>
</dbReference>
<dbReference type="InterPro" id="IPR026891">
    <property type="entry name" value="Fn3-like"/>
</dbReference>
<dbReference type="EMBL" id="RBII01000001">
    <property type="protein sequence ID" value="RKQ71158.1"/>
    <property type="molecule type" value="Genomic_DNA"/>
</dbReference>
<feature type="chain" id="PRO_5019180376" description="Beta-D-glucoside glucohydrolase" evidence="6">
    <location>
        <begin position="20"/>
        <end position="796"/>
    </location>
</feature>
<dbReference type="FunFam" id="2.60.40.10:FF:000495">
    <property type="entry name" value="Periplasmic beta-glucosidase"/>
    <property type="match status" value="1"/>
</dbReference>